<dbReference type="GeneID" id="78572335"/>
<gene>
    <name evidence="1" type="ORF">NCTC13043_01016</name>
</gene>
<proteinExistence type="predicted"/>
<dbReference type="AlphaFoldDB" id="A0A379F1U8"/>
<sequence length="41" mass="4809">MESKAKLMSILSNLRKKQCNIIGEYTNMPYYEREKNIGSLL</sequence>
<organism evidence="1 2">
    <name type="scientific">Prevotella pallens</name>
    <dbReference type="NCBI Taxonomy" id="60133"/>
    <lineage>
        <taxon>Bacteria</taxon>
        <taxon>Pseudomonadati</taxon>
        <taxon>Bacteroidota</taxon>
        <taxon>Bacteroidia</taxon>
        <taxon>Bacteroidales</taxon>
        <taxon>Prevotellaceae</taxon>
        <taxon>Prevotella</taxon>
    </lineage>
</organism>
<dbReference type="Proteomes" id="UP000254235">
    <property type="component" value="Unassembled WGS sequence"/>
</dbReference>
<name>A0A379F1U8_9BACT</name>
<evidence type="ECO:0000313" key="1">
    <source>
        <dbReference type="EMBL" id="SUC12413.1"/>
    </source>
</evidence>
<reference evidence="1 2" key="1">
    <citation type="submission" date="2018-06" db="EMBL/GenBank/DDBJ databases">
        <authorList>
            <consortium name="Pathogen Informatics"/>
            <person name="Doyle S."/>
        </authorList>
    </citation>
    <scope>NUCLEOTIDE SEQUENCE [LARGE SCALE GENOMIC DNA]</scope>
    <source>
        <strain evidence="1 2">NCTC13043</strain>
    </source>
</reference>
<accession>A0A379F1U8</accession>
<dbReference type="RefSeq" id="WP_262510427.1">
    <property type="nucleotide sequence ID" value="NZ_CAUPCI010000021.1"/>
</dbReference>
<protein>
    <submittedName>
        <fullName evidence="1">Uncharacterized protein</fullName>
    </submittedName>
</protein>
<evidence type="ECO:0000313" key="2">
    <source>
        <dbReference type="Proteomes" id="UP000254235"/>
    </source>
</evidence>
<dbReference type="EMBL" id="UGTP01000001">
    <property type="protein sequence ID" value="SUC12413.1"/>
    <property type="molecule type" value="Genomic_DNA"/>
</dbReference>